<sequence>MALTRRNGFFIRQATAKDREVLTTLMLDFWQFNRAHYSRVHDGTALKAYRQHLEESLQEVIRQDEMWIVEGQSTKDVAGYARTRLFQPPPYEDNGAEPVGIIDEIFILPSHRGQDLGKTFLRFLIRTLKEKGAVHIRLASYSWNTGANQLYQNLGFKVFAYSWEWEGNNTPPEK</sequence>
<organism evidence="4 5">
    <name type="scientific">Sulfobacillus benefaciens</name>
    <dbReference type="NCBI Taxonomy" id="453960"/>
    <lineage>
        <taxon>Bacteria</taxon>
        <taxon>Bacillati</taxon>
        <taxon>Bacillota</taxon>
        <taxon>Clostridia</taxon>
        <taxon>Eubacteriales</taxon>
        <taxon>Clostridiales Family XVII. Incertae Sedis</taxon>
        <taxon>Sulfobacillus</taxon>
    </lineage>
</organism>
<evidence type="ECO:0000256" key="1">
    <source>
        <dbReference type="ARBA" id="ARBA00022679"/>
    </source>
</evidence>
<evidence type="ECO:0000256" key="2">
    <source>
        <dbReference type="ARBA" id="ARBA00023315"/>
    </source>
</evidence>
<dbReference type="PROSITE" id="PS51186">
    <property type="entry name" value="GNAT"/>
    <property type="match status" value="1"/>
</dbReference>
<evidence type="ECO:0000313" key="4">
    <source>
        <dbReference type="EMBL" id="PSR29347.1"/>
    </source>
</evidence>
<protein>
    <recommendedName>
        <fullName evidence="3">N-acetyltransferase domain-containing protein</fullName>
    </recommendedName>
</protein>
<accession>A0A2T2X4E3</accession>
<dbReference type="PANTHER" id="PTHR43877">
    <property type="entry name" value="AMINOALKYLPHOSPHONATE N-ACETYLTRANSFERASE-RELATED-RELATED"/>
    <property type="match status" value="1"/>
</dbReference>
<dbReference type="InterPro" id="IPR000182">
    <property type="entry name" value="GNAT_dom"/>
</dbReference>
<dbReference type="EMBL" id="PXYT01000016">
    <property type="protein sequence ID" value="PSR29347.1"/>
    <property type="molecule type" value="Genomic_DNA"/>
</dbReference>
<dbReference type="Pfam" id="PF00583">
    <property type="entry name" value="Acetyltransf_1"/>
    <property type="match status" value="1"/>
</dbReference>
<dbReference type="GO" id="GO:0016747">
    <property type="term" value="F:acyltransferase activity, transferring groups other than amino-acyl groups"/>
    <property type="evidence" value="ECO:0007669"/>
    <property type="project" value="InterPro"/>
</dbReference>
<keyword evidence="2" id="KW-0012">Acyltransferase</keyword>
<reference evidence="4 5" key="1">
    <citation type="journal article" date="2014" name="BMC Genomics">
        <title>Comparison of environmental and isolate Sulfobacillus genomes reveals diverse carbon, sulfur, nitrogen, and hydrogen metabolisms.</title>
        <authorList>
            <person name="Justice N.B."/>
            <person name="Norman A."/>
            <person name="Brown C.T."/>
            <person name="Singh A."/>
            <person name="Thomas B.C."/>
            <person name="Banfield J.F."/>
        </authorList>
    </citation>
    <scope>NUCLEOTIDE SEQUENCE [LARGE SCALE GENOMIC DNA]</scope>
    <source>
        <strain evidence="4">AMDSBA1</strain>
    </source>
</reference>
<dbReference type="AlphaFoldDB" id="A0A2T2X4E3"/>
<dbReference type="Gene3D" id="3.40.630.30">
    <property type="match status" value="1"/>
</dbReference>
<comment type="caution">
    <text evidence="4">The sequence shown here is derived from an EMBL/GenBank/DDBJ whole genome shotgun (WGS) entry which is preliminary data.</text>
</comment>
<dbReference type="SUPFAM" id="SSF55729">
    <property type="entry name" value="Acyl-CoA N-acyltransferases (Nat)"/>
    <property type="match status" value="1"/>
</dbReference>
<evidence type="ECO:0000259" key="3">
    <source>
        <dbReference type="PROSITE" id="PS51186"/>
    </source>
</evidence>
<feature type="domain" description="N-acetyltransferase" evidence="3">
    <location>
        <begin position="9"/>
        <end position="174"/>
    </location>
</feature>
<dbReference type="InterPro" id="IPR016181">
    <property type="entry name" value="Acyl_CoA_acyltransferase"/>
</dbReference>
<dbReference type="Proteomes" id="UP000242699">
    <property type="component" value="Unassembled WGS sequence"/>
</dbReference>
<keyword evidence="1" id="KW-0808">Transferase</keyword>
<proteinExistence type="predicted"/>
<evidence type="ECO:0000313" key="5">
    <source>
        <dbReference type="Proteomes" id="UP000242699"/>
    </source>
</evidence>
<dbReference type="InterPro" id="IPR050832">
    <property type="entry name" value="Bact_Acetyltransf"/>
</dbReference>
<gene>
    <name evidence="4" type="ORF">C7B43_08365</name>
</gene>
<dbReference type="CDD" id="cd04301">
    <property type="entry name" value="NAT_SF"/>
    <property type="match status" value="1"/>
</dbReference>
<name>A0A2T2X4E3_9FIRM</name>